<name>A0A139N582_STRCR</name>
<evidence type="ECO:0008006" key="4">
    <source>
        <dbReference type="Google" id="ProtNLM"/>
    </source>
</evidence>
<keyword evidence="1" id="KW-1133">Transmembrane helix</keyword>
<reference evidence="2 3" key="1">
    <citation type="submission" date="2016-01" db="EMBL/GenBank/DDBJ databases">
        <title>Highly variable Streptococcus oralis are common among viridans streptococci isolated from primates.</title>
        <authorList>
            <person name="Denapaite D."/>
            <person name="Rieger M."/>
            <person name="Koendgen S."/>
            <person name="Brueckner R."/>
            <person name="Ochigava I."/>
            <person name="Kappeler P."/>
            <person name="Maetz-Rensing K."/>
            <person name="Leendertz F."/>
            <person name="Hakenbeck R."/>
        </authorList>
    </citation>
    <scope>NUCLEOTIDE SEQUENCE [LARGE SCALE GENOMIC DNA]</scope>
    <source>
        <strain evidence="2 3">DD08</strain>
    </source>
</reference>
<dbReference type="STRING" id="45634.SCRDD08_00172"/>
<sequence>MKKIILFSIIQGFVIFIISGILAYVMKGEFFFRYLAPIFGLAAAGFRFVTSMIVKTLAPSIYQEEKQK</sequence>
<keyword evidence="1" id="KW-0472">Membrane</keyword>
<proteinExistence type="predicted"/>
<accession>A0A139N582</accession>
<dbReference type="AlphaFoldDB" id="A0A139N582"/>
<organism evidence="2 3">
    <name type="scientific">Streptococcus cristatus</name>
    <dbReference type="NCBI Taxonomy" id="45634"/>
    <lineage>
        <taxon>Bacteria</taxon>
        <taxon>Bacillati</taxon>
        <taxon>Bacillota</taxon>
        <taxon>Bacilli</taxon>
        <taxon>Lactobacillales</taxon>
        <taxon>Streptococcaceae</taxon>
        <taxon>Streptococcus</taxon>
    </lineage>
</organism>
<comment type="caution">
    <text evidence="2">The sequence shown here is derived from an EMBL/GenBank/DDBJ whole genome shotgun (WGS) entry which is preliminary data.</text>
</comment>
<dbReference type="RefSeq" id="WP_061422020.1">
    <property type="nucleotide sequence ID" value="NZ_KQ969062.1"/>
</dbReference>
<evidence type="ECO:0000313" key="2">
    <source>
        <dbReference type="EMBL" id="KXT71093.1"/>
    </source>
</evidence>
<evidence type="ECO:0000313" key="3">
    <source>
        <dbReference type="Proteomes" id="UP000070377"/>
    </source>
</evidence>
<keyword evidence="1" id="KW-0812">Transmembrane</keyword>
<feature type="transmembrane region" description="Helical" evidence="1">
    <location>
        <begin position="31"/>
        <end position="49"/>
    </location>
</feature>
<dbReference type="PATRIC" id="fig|45634.12.peg.181"/>
<feature type="transmembrane region" description="Helical" evidence="1">
    <location>
        <begin position="5"/>
        <end position="25"/>
    </location>
</feature>
<dbReference type="Proteomes" id="UP000070377">
    <property type="component" value="Unassembled WGS sequence"/>
</dbReference>
<gene>
    <name evidence="2" type="ORF">SCRDD08_00172</name>
</gene>
<dbReference type="EMBL" id="LQRD01000014">
    <property type="protein sequence ID" value="KXT71093.1"/>
    <property type="molecule type" value="Genomic_DNA"/>
</dbReference>
<protein>
    <recommendedName>
        <fullName evidence="4">Excreted peptide</fullName>
    </recommendedName>
</protein>
<evidence type="ECO:0000256" key="1">
    <source>
        <dbReference type="SAM" id="Phobius"/>
    </source>
</evidence>